<comment type="caution">
    <text evidence="1">The sequence shown here is derived from an EMBL/GenBank/DDBJ whole genome shotgun (WGS) entry which is preliminary data.</text>
</comment>
<dbReference type="Proteomes" id="UP001363151">
    <property type="component" value="Unassembled WGS sequence"/>
</dbReference>
<sequence length="253" mass="26469">MKFRPCIDLHSGKVKQIVGGTLRDDGNEAAENFVSELTAAHYAEMYRADGLTGGHVIMLGPGNRDAAMDAVRAYPGGLQVGGGVTAANAVEWLDAGASHVIVTSSVFEGGELSEARLDALVAAVGRDRLVLDLSCRKRGGAYHVVTDRWQTFTSLVVDAPTLATLGARCAELLVHGVDVEGTKVGIDDALVELLGAHSPVPVTYAGGAHCLADLDRVKALGRGKVDLTIGSALSIFGGDVPYEDVIAWHKAQQ</sequence>
<keyword evidence="1" id="KW-0413">Isomerase</keyword>
<dbReference type="GO" id="GO:0003949">
    <property type="term" value="F:1-(5-phosphoribosyl)-5-[(5-phosphoribosylamino)methylideneamino]imidazole-4-carboxamide isomerase activity"/>
    <property type="evidence" value="ECO:0007669"/>
    <property type="project" value="UniProtKB-EC"/>
</dbReference>
<dbReference type="NCBIfam" id="TIGR02129">
    <property type="entry name" value="hisA_euk"/>
    <property type="match status" value="1"/>
</dbReference>
<accession>A0ABR1FW20</accession>
<dbReference type="GO" id="GO:0000105">
    <property type="term" value="P:L-histidine biosynthetic process"/>
    <property type="evidence" value="ECO:0007669"/>
    <property type="project" value="UniProtKB-UniPathway"/>
</dbReference>
<protein>
    <submittedName>
        <fullName evidence="1">1-(5-phosphoribosyl)-5-[(5-phosphoribosylamino)methylideneamino]imidazole-4-carboxamide isomerase</fullName>
    </submittedName>
</protein>
<dbReference type="PANTHER" id="PTHR43090">
    <property type="entry name" value="1-(5-PHOSPHORIBOSYL)-5-[(5-PHOSPHORIBOSYLAMINO)METHYLIDENEAMINO] IMIDAZOLE-4-CARBOXAMIDE ISOMERASE"/>
    <property type="match status" value="1"/>
</dbReference>
<dbReference type="CDD" id="cd04723">
    <property type="entry name" value="HisA_HisF"/>
    <property type="match status" value="1"/>
</dbReference>
<organism evidence="1 2">
    <name type="scientific">Aureococcus anophagefferens</name>
    <name type="common">Harmful bloom alga</name>
    <dbReference type="NCBI Taxonomy" id="44056"/>
    <lineage>
        <taxon>Eukaryota</taxon>
        <taxon>Sar</taxon>
        <taxon>Stramenopiles</taxon>
        <taxon>Ochrophyta</taxon>
        <taxon>Pelagophyceae</taxon>
        <taxon>Pelagomonadales</taxon>
        <taxon>Pelagomonadaceae</taxon>
        <taxon>Aureococcus</taxon>
    </lineage>
</organism>
<dbReference type="KEGG" id="aaf:AURANDRAFT_23026"/>
<dbReference type="InterPro" id="IPR011858">
    <property type="entry name" value="His6/HISN3"/>
</dbReference>
<dbReference type="PANTHER" id="PTHR43090:SF2">
    <property type="entry name" value="1-(5-PHOSPHORIBOSYL)-5-[(5-PHOSPHORIBOSYLAMINO)METHYLIDENEAMINO] IMIDAZOLE-4-CARBOXAMIDE ISOMERASE"/>
    <property type="match status" value="1"/>
</dbReference>
<reference evidence="1 2" key="1">
    <citation type="submission" date="2024-03" db="EMBL/GenBank/DDBJ databases">
        <title>Aureococcus anophagefferens CCMP1851 and Kratosvirus quantuckense: Draft genome of a second virus-susceptible host strain in the model system.</title>
        <authorList>
            <person name="Chase E."/>
            <person name="Truchon A.R."/>
            <person name="Schepens W."/>
            <person name="Wilhelm S.W."/>
        </authorList>
    </citation>
    <scope>NUCLEOTIDE SEQUENCE [LARGE SCALE GENOMIC DNA]</scope>
    <source>
        <strain evidence="1 2">CCMP1851</strain>
    </source>
</reference>
<gene>
    <name evidence="1" type="primary">HIS6</name>
    <name evidence="1" type="ORF">SO694_00118033</name>
</gene>
<name>A0ABR1FW20_AURAN</name>
<dbReference type="Gene3D" id="3.20.20.70">
    <property type="entry name" value="Aldolase class I"/>
    <property type="match status" value="1"/>
</dbReference>
<dbReference type="InterPro" id="IPR013785">
    <property type="entry name" value="Aldolase_TIM"/>
</dbReference>
<keyword evidence="2" id="KW-1185">Reference proteome</keyword>
<dbReference type="Pfam" id="PF00977">
    <property type="entry name" value="His_biosynth"/>
    <property type="match status" value="1"/>
</dbReference>
<evidence type="ECO:0000313" key="2">
    <source>
        <dbReference type="Proteomes" id="UP001363151"/>
    </source>
</evidence>
<dbReference type="EMBL" id="JBBJCI010000219">
    <property type="protein sequence ID" value="KAK7239934.1"/>
    <property type="molecule type" value="Genomic_DNA"/>
</dbReference>
<dbReference type="InterPro" id="IPR044524">
    <property type="entry name" value="Isoase_HisA-like"/>
</dbReference>
<proteinExistence type="predicted"/>
<dbReference type="SUPFAM" id="SSF51366">
    <property type="entry name" value="Ribulose-phoshate binding barrel"/>
    <property type="match status" value="1"/>
</dbReference>
<dbReference type="GO" id="GO:0005737">
    <property type="term" value="C:cytoplasm"/>
    <property type="evidence" value="ECO:0007669"/>
    <property type="project" value="TreeGrafter"/>
</dbReference>
<dbReference type="GO" id="GO:0000162">
    <property type="term" value="P:L-tryptophan biosynthetic process"/>
    <property type="evidence" value="ECO:0007669"/>
    <property type="project" value="TreeGrafter"/>
</dbReference>
<evidence type="ECO:0000313" key="1">
    <source>
        <dbReference type="EMBL" id="KAK7239934.1"/>
    </source>
</evidence>
<dbReference type="InterPro" id="IPR006062">
    <property type="entry name" value="His_biosynth"/>
</dbReference>
<dbReference type="InterPro" id="IPR011060">
    <property type="entry name" value="RibuloseP-bd_barrel"/>
</dbReference>